<protein>
    <submittedName>
        <fullName evidence="1">Uncharacterized protein</fullName>
    </submittedName>
</protein>
<reference evidence="1" key="1">
    <citation type="submission" date="2023-08" db="EMBL/GenBank/DDBJ databases">
        <title>A de novo genome assembly of Solanum verrucosum Schlechtendal, a Mexican diploid species geographically isolated from the other diploid A-genome species in potato relatives.</title>
        <authorList>
            <person name="Hosaka K."/>
        </authorList>
    </citation>
    <scope>NUCLEOTIDE SEQUENCE</scope>
    <source>
        <tissue evidence="1">Young leaves</tissue>
    </source>
</reference>
<evidence type="ECO:0000313" key="1">
    <source>
        <dbReference type="EMBL" id="WMV19623.1"/>
    </source>
</evidence>
<sequence>MHMKAAKRMIRYVKGTLEYGVRFGKSYNFNLQGYSDSDCAGSDHDIISTSGDCFILGSGCFS</sequence>
<evidence type="ECO:0000313" key="2">
    <source>
        <dbReference type="Proteomes" id="UP001234989"/>
    </source>
</evidence>
<accession>A0AAF0QBJ3</accession>
<dbReference type="PANTHER" id="PTHR11439:SF503">
    <property type="entry name" value="CYSTEINE-RICH RLK (RECEPTOR-LIKE PROTEIN KINASE) 8"/>
    <property type="match status" value="1"/>
</dbReference>
<name>A0AAF0QBJ3_SOLVR</name>
<dbReference type="PANTHER" id="PTHR11439">
    <property type="entry name" value="GAG-POL-RELATED RETROTRANSPOSON"/>
    <property type="match status" value="1"/>
</dbReference>
<dbReference type="Proteomes" id="UP001234989">
    <property type="component" value="Chromosome 3"/>
</dbReference>
<organism evidence="1 2">
    <name type="scientific">Solanum verrucosum</name>
    <dbReference type="NCBI Taxonomy" id="315347"/>
    <lineage>
        <taxon>Eukaryota</taxon>
        <taxon>Viridiplantae</taxon>
        <taxon>Streptophyta</taxon>
        <taxon>Embryophyta</taxon>
        <taxon>Tracheophyta</taxon>
        <taxon>Spermatophyta</taxon>
        <taxon>Magnoliopsida</taxon>
        <taxon>eudicotyledons</taxon>
        <taxon>Gunneridae</taxon>
        <taxon>Pentapetalae</taxon>
        <taxon>asterids</taxon>
        <taxon>lamiids</taxon>
        <taxon>Solanales</taxon>
        <taxon>Solanaceae</taxon>
        <taxon>Solanoideae</taxon>
        <taxon>Solaneae</taxon>
        <taxon>Solanum</taxon>
    </lineage>
</organism>
<gene>
    <name evidence="1" type="ORF">MTR67_013008</name>
</gene>
<dbReference type="EMBL" id="CP133614">
    <property type="protein sequence ID" value="WMV19623.1"/>
    <property type="molecule type" value="Genomic_DNA"/>
</dbReference>
<proteinExistence type="predicted"/>
<dbReference type="AlphaFoldDB" id="A0AAF0QBJ3"/>
<keyword evidence="2" id="KW-1185">Reference proteome</keyword>